<dbReference type="Proteomes" id="UP001530400">
    <property type="component" value="Unassembled WGS sequence"/>
</dbReference>
<dbReference type="AlphaFoldDB" id="A0ABD3N724"/>
<dbReference type="InterPro" id="IPR012340">
    <property type="entry name" value="NA-bd_OB-fold"/>
</dbReference>
<name>A0ABD3N724_9STRA</name>
<evidence type="ECO:0000259" key="2">
    <source>
        <dbReference type="PROSITE" id="PS50126"/>
    </source>
</evidence>
<dbReference type="PANTHER" id="PTHR10724">
    <property type="entry name" value="30S RIBOSOMAL PROTEIN S1"/>
    <property type="match status" value="1"/>
</dbReference>
<organism evidence="3 4">
    <name type="scientific">Cyclotella atomus</name>
    <dbReference type="NCBI Taxonomy" id="382360"/>
    <lineage>
        <taxon>Eukaryota</taxon>
        <taxon>Sar</taxon>
        <taxon>Stramenopiles</taxon>
        <taxon>Ochrophyta</taxon>
        <taxon>Bacillariophyta</taxon>
        <taxon>Coscinodiscophyceae</taxon>
        <taxon>Thalassiosirophycidae</taxon>
        <taxon>Stephanodiscales</taxon>
        <taxon>Stephanodiscaceae</taxon>
        <taxon>Cyclotella</taxon>
    </lineage>
</organism>
<dbReference type="PANTHER" id="PTHR10724:SF10">
    <property type="entry name" value="S1 RNA-BINDING DOMAIN-CONTAINING PROTEIN 1"/>
    <property type="match status" value="1"/>
</dbReference>
<evidence type="ECO:0000313" key="3">
    <source>
        <dbReference type="EMBL" id="KAL3771662.1"/>
    </source>
</evidence>
<dbReference type="Pfam" id="PF00575">
    <property type="entry name" value="S1"/>
    <property type="match status" value="1"/>
</dbReference>
<keyword evidence="4" id="KW-1185">Reference proteome</keyword>
<dbReference type="Pfam" id="PF17674">
    <property type="entry name" value="HHH_9"/>
    <property type="match status" value="1"/>
</dbReference>
<dbReference type="InterPro" id="IPR050437">
    <property type="entry name" value="Ribos_protein_bS1-like"/>
</dbReference>
<dbReference type="SUPFAM" id="SSF50249">
    <property type="entry name" value="Nucleic acid-binding proteins"/>
    <property type="match status" value="1"/>
</dbReference>
<dbReference type="SMART" id="SM00316">
    <property type="entry name" value="S1"/>
    <property type="match status" value="1"/>
</dbReference>
<feature type="region of interest" description="Disordered" evidence="1">
    <location>
        <begin position="625"/>
        <end position="646"/>
    </location>
</feature>
<sequence length="764" mass="83856">MKNVASPIDKHIQHAIKKTLPLLNDDPTSVPFLCRYRSDVIDPLTTKQVHQLSEYIQKYASSSSLRNKVLDQLKENGCDDPSTLSRAETTISKTELEDMYIRPPSKGSLEDRIGKEHPELADVVDELWNLRLSENGEDRDLIRHAKPMDKAAILLANRIASDVGVVDALMDYCARRCGVSIKQANGENKKSVGKNMPSSSSFETYHDYNNKLANLRDHQVLAIRRGVDKKVLKLKFEIDDGPVDRIIQQAVFTRKHNHQLYKDAQKDAWTRLLRRRCTSRLWKEASKKAESRSIEVFCDNLKKALLAPPADLNGRDALLALDPGFQAGIKCAILTSGGEVVTFDTVKFLGNAKDDGKSKLVSLLEQVREKCRNECKDVLVVLGNGHGTREARELVEEAASNAGIEIAVQLVTEAGASVWSVTESAQQEFPDEAPSAIACASIGRRYLNPLNELVKIPPKSLGLGMYQHDLTESILDEKLNLTSVDAVAEVGVDVNTCSAAILTKVPSLTSKLCDKIIKARPITTRHDLLKVSGLGDKTFVNCAGFVRVAGGTEPLDNTMVHPESYELARWLLKKLRWQLTDAASNVQPQQEDWKVIAEKATEKFNIPTERAMAVIDHLYTSITSPDPRLRDNQSADSTRSTFGCTSGCSSLPPNASTIESLRETTLPLRNIIATIRNVVDFGAFVDIGLENDGLLHRSKIGDVSLDSLLVGQVIGVDILGVSGAGKISVGLAGLNLAADSGNPKRSSESNAKKPPAKRQRKAKI</sequence>
<dbReference type="InterPro" id="IPR041692">
    <property type="entry name" value="HHH_9"/>
</dbReference>
<dbReference type="InterPro" id="IPR006641">
    <property type="entry name" value="YqgF/RNaseH-like_dom"/>
</dbReference>
<dbReference type="InterPro" id="IPR037027">
    <property type="entry name" value="YqgF/RNaseH-like_dom_sf"/>
</dbReference>
<feature type="region of interest" description="Disordered" evidence="1">
    <location>
        <begin position="738"/>
        <end position="764"/>
    </location>
</feature>
<dbReference type="SUPFAM" id="SSF47781">
    <property type="entry name" value="RuvA domain 2-like"/>
    <property type="match status" value="2"/>
</dbReference>
<proteinExistence type="predicted"/>
<dbReference type="Gene3D" id="3.30.420.140">
    <property type="entry name" value="YqgF/RNase H-like domain"/>
    <property type="match status" value="1"/>
</dbReference>
<dbReference type="SMART" id="SM00732">
    <property type="entry name" value="YqgFc"/>
    <property type="match status" value="1"/>
</dbReference>
<feature type="domain" description="S1 motif" evidence="2">
    <location>
        <begin position="668"/>
        <end position="732"/>
    </location>
</feature>
<dbReference type="Gene3D" id="1.10.10.650">
    <property type="entry name" value="RuvA domain 2-like"/>
    <property type="match status" value="1"/>
</dbReference>
<dbReference type="EMBL" id="JALLPJ020001283">
    <property type="protein sequence ID" value="KAL3771662.1"/>
    <property type="molecule type" value="Genomic_DNA"/>
</dbReference>
<reference evidence="3 4" key="1">
    <citation type="submission" date="2024-10" db="EMBL/GenBank/DDBJ databases">
        <title>Updated reference genomes for cyclostephanoid diatoms.</title>
        <authorList>
            <person name="Roberts W.R."/>
            <person name="Alverson A.J."/>
        </authorList>
    </citation>
    <scope>NUCLEOTIDE SEQUENCE [LARGE SCALE GENOMIC DNA]</scope>
    <source>
        <strain evidence="3 4">AJA010-31</strain>
    </source>
</reference>
<dbReference type="InterPro" id="IPR023319">
    <property type="entry name" value="Tex-like_HTH_dom_sf"/>
</dbReference>
<dbReference type="SUPFAM" id="SSF53098">
    <property type="entry name" value="Ribonuclease H-like"/>
    <property type="match status" value="1"/>
</dbReference>
<dbReference type="Gene3D" id="1.10.150.310">
    <property type="entry name" value="Tex RuvX-like domain-like"/>
    <property type="match status" value="1"/>
</dbReference>
<dbReference type="SUPFAM" id="SSF158832">
    <property type="entry name" value="Tex N-terminal region-like"/>
    <property type="match status" value="1"/>
</dbReference>
<evidence type="ECO:0000313" key="4">
    <source>
        <dbReference type="Proteomes" id="UP001530400"/>
    </source>
</evidence>
<evidence type="ECO:0000256" key="1">
    <source>
        <dbReference type="SAM" id="MobiDB-lite"/>
    </source>
</evidence>
<accession>A0ABD3N724</accession>
<dbReference type="Pfam" id="PF22706">
    <property type="entry name" value="Tex_central_region"/>
    <property type="match status" value="1"/>
</dbReference>
<dbReference type="Pfam" id="PF16921">
    <property type="entry name" value="Tex_YqgF"/>
    <property type="match status" value="1"/>
</dbReference>
<dbReference type="InterPro" id="IPR003029">
    <property type="entry name" value="S1_domain"/>
</dbReference>
<dbReference type="InterPro" id="IPR012337">
    <property type="entry name" value="RNaseH-like_sf"/>
</dbReference>
<protein>
    <recommendedName>
        <fullName evidence="2">S1 motif domain-containing protein</fullName>
    </recommendedName>
</protein>
<feature type="compositionally biased region" description="Basic residues" evidence="1">
    <location>
        <begin position="754"/>
        <end position="764"/>
    </location>
</feature>
<dbReference type="InterPro" id="IPR055179">
    <property type="entry name" value="Tex-like_central_region"/>
</dbReference>
<feature type="compositionally biased region" description="Polar residues" evidence="1">
    <location>
        <begin position="634"/>
        <end position="646"/>
    </location>
</feature>
<dbReference type="InterPro" id="IPR023323">
    <property type="entry name" value="Tex-like_dom_sf"/>
</dbReference>
<dbReference type="InterPro" id="IPR010994">
    <property type="entry name" value="RuvA_2-like"/>
</dbReference>
<dbReference type="InterPro" id="IPR032639">
    <property type="entry name" value="Tex_YqgF"/>
</dbReference>
<dbReference type="Pfam" id="PF12836">
    <property type="entry name" value="HHH_3"/>
    <property type="match status" value="1"/>
</dbReference>
<comment type="caution">
    <text evidence="3">The sequence shown here is derived from an EMBL/GenBank/DDBJ whole genome shotgun (WGS) entry which is preliminary data.</text>
</comment>
<dbReference type="PROSITE" id="PS50126">
    <property type="entry name" value="S1"/>
    <property type="match status" value="1"/>
</dbReference>
<dbReference type="Gene3D" id="2.40.50.140">
    <property type="entry name" value="Nucleic acid-binding proteins"/>
    <property type="match status" value="1"/>
</dbReference>
<gene>
    <name evidence="3" type="ORF">ACHAWO_001723</name>
</gene>
<dbReference type="Gene3D" id="1.10.3500.10">
    <property type="entry name" value="Tex N-terminal region-like"/>
    <property type="match status" value="1"/>
</dbReference>